<dbReference type="PANTHER" id="PTHR43420">
    <property type="entry name" value="ACETYLTRANSFERASE"/>
    <property type="match status" value="1"/>
</dbReference>
<protein>
    <submittedName>
        <fullName evidence="4">GNAT family N-acetyltransferase</fullName>
    </submittedName>
</protein>
<name>A0ABV2YPP8_9ACTN</name>
<evidence type="ECO:0000313" key="4">
    <source>
        <dbReference type="EMBL" id="MEU3557466.1"/>
    </source>
</evidence>
<evidence type="ECO:0000259" key="3">
    <source>
        <dbReference type="PROSITE" id="PS51186"/>
    </source>
</evidence>
<comment type="caution">
    <text evidence="4">The sequence shown here is derived from an EMBL/GenBank/DDBJ whole genome shotgun (WGS) entry which is preliminary data.</text>
</comment>
<dbReference type="Proteomes" id="UP001550850">
    <property type="component" value="Unassembled WGS sequence"/>
</dbReference>
<evidence type="ECO:0000256" key="1">
    <source>
        <dbReference type="ARBA" id="ARBA00022679"/>
    </source>
</evidence>
<keyword evidence="2" id="KW-0012">Acyltransferase</keyword>
<dbReference type="CDD" id="cd04301">
    <property type="entry name" value="NAT_SF"/>
    <property type="match status" value="1"/>
</dbReference>
<dbReference type="PROSITE" id="PS51186">
    <property type="entry name" value="GNAT"/>
    <property type="match status" value="1"/>
</dbReference>
<dbReference type="Gene3D" id="3.40.630.30">
    <property type="match status" value="1"/>
</dbReference>
<feature type="domain" description="N-acetyltransferase" evidence="3">
    <location>
        <begin position="39"/>
        <end position="185"/>
    </location>
</feature>
<sequence>MHETARPVVRVIRSDEWREHKALRLAALKDPVAPLAYAETYETAAAQPDAFYQARTAGAAEGGTAVRQFVAEVPGTHEVWAGSATVLMEEPGETDFLGRAIERRQGQIVGVFVRPEYRGTGLVEELFEAAVAWAYDRGAERVRLYVHERNERAIRAYRRLGFAPSGVRVPKGVDDMELEFVLARA</sequence>
<dbReference type="RefSeq" id="WP_108951903.1">
    <property type="nucleotide sequence ID" value="NZ_BEVZ01000001.1"/>
</dbReference>
<dbReference type="InterPro" id="IPR050680">
    <property type="entry name" value="YpeA/RimI_acetyltransf"/>
</dbReference>
<proteinExistence type="predicted"/>
<keyword evidence="1" id="KW-0808">Transferase</keyword>
<reference evidence="4 5" key="1">
    <citation type="submission" date="2024-06" db="EMBL/GenBank/DDBJ databases">
        <title>The Natural Products Discovery Center: Release of the First 8490 Sequenced Strains for Exploring Actinobacteria Biosynthetic Diversity.</title>
        <authorList>
            <person name="Kalkreuter E."/>
            <person name="Kautsar S.A."/>
            <person name="Yang D."/>
            <person name="Bader C.D."/>
            <person name="Teijaro C.N."/>
            <person name="Fluegel L."/>
            <person name="Davis C.M."/>
            <person name="Simpson J.R."/>
            <person name="Lauterbach L."/>
            <person name="Steele A.D."/>
            <person name="Gui C."/>
            <person name="Meng S."/>
            <person name="Li G."/>
            <person name="Viehrig K."/>
            <person name="Ye F."/>
            <person name="Su P."/>
            <person name="Kiefer A.F."/>
            <person name="Nichols A."/>
            <person name="Cepeda A.J."/>
            <person name="Yan W."/>
            <person name="Fan B."/>
            <person name="Jiang Y."/>
            <person name="Adhikari A."/>
            <person name="Zheng C.-J."/>
            <person name="Schuster L."/>
            <person name="Cowan T.M."/>
            <person name="Smanski M.J."/>
            <person name="Chevrette M.G."/>
            <person name="De Carvalho L.P.S."/>
            <person name="Shen B."/>
        </authorList>
    </citation>
    <scope>NUCLEOTIDE SEQUENCE [LARGE SCALE GENOMIC DNA]</scope>
    <source>
        <strain evidence="4 5">NPDC038104</strain>
    </source>
</reference>
<dbReference type="PANTHER" id="PTHR43420:SF44">
    <property type="entry name" value="ACETYLTRANSFERASE YPEA"/>
    <property type="match status" value="1"/>
</dbReference>
<dbReference type="EMBL" id="JBEZUR010000058">
    <property type="protein sequence ID" value="MEU3557466.1"/>
    <property type="molecule type" value="Genomic_DNA"/>
</dbReference>
<dbReference type="SUPFAM" id="SSF55729">
    <property type="entry name" value="Acyl-CoA N-acyltransferases (Nat)"/>
    <property type="match status" value="1"/>
</dbReference>
<keyword evidence="5" id="KW-1185">Reference proteome</keyword>
<evidence type="ECO:0000313" key="5">
    <source>
        <dbReference type="Proteomes" id="UP001550850"/>
    </source>
</evidence>
<dbReference type="InterPro" id="IPR000182">
    <property type="entry name" value="GNAT_dom"/>
</dbReference>
<organism evidence="4 5">
    <name type="scientific">Streptomyces fragilis</name>
    <dbReference type="NCBI Taxonomy" id="67301"/>
    <lineage>
        <taxon>Bacteria</taxon>
        <taxon>Bacillati</taxon>
        <taxon>Actinomycetota</taxon>
        <taxon>Actinomycetes</taxon>
        <taxon>Kitasatosporales</taxon>
        <taxon>Streptomycetaceae</taxon>
        <taxon>Streptomyces</taxon>
    </lineage>
</organism>
<gene>
    <name evidence="4" type="ORF">AB0E65_25115</name>
</gene>
<evidence type="ECO:0000256" key="2">
    <source>
        <dbReference type="ARBA" id="ARBA00023315"/>
    </source>
</evidence>
<dbReference type="Pfam" id="PF00583">
    <property type="entry name" value="Acetyltransf_1"/>
    <property type="match status" value="1"/>
</dbReference>
<dbReference type="InterPro" id="IPR016181">
    <property type="entry name" value="Acyl_CoA_acyltransferase"/>
</dbReference>
<accession>A0ABV2YPP8</accession>